<proteinExistence type="predicted"/>
<feature type="non-terminal residue" evidence="1">
    <location>
        <position position="1"/>
    </location>
</feature>
<sequence length="113" mass="12398">CWADGVPDLSAMNTSDVDAYCQTITRLRRGDHWSDMKTALTSPAVGRTNSVSLMEVYVGILAAIETHLGVSVPIWDFANNPIPSVMDWPNPIAADLEMCSINQQSTDYPLQEV</sequence>
<dbReference type="EMBL" id="HACM01003434">
    <property type="protein sequence ID" value="CRZ03876.1"/>
    <property type="molecule type" value="Transcribed_RNA"/>
</dbReference>
<protein>
    <submittedName>
        <fullName evidence="1">Uncharacterized protein</fullName>
    </submittedName>
</protein>
<accession>A0A0H5QQX5</accession>
<feature type="non-terminal residue" evidence="1">
    <location>
        <position position="113"/>
    </location>
</feature>
<organism evidence="1">
    <name type="scientific">Spongospora subterranea</name>
    <dbReference type="NCBI Taxonomy" id="70186"/>
    <lineage>
        <taxon>Eukaryota</taxon>
        <taxon>Sar</taxon>
        <taxon>Rhizaria</taxon>
        <taxon>Endomyxa</taxon>
        <taxon>Phytomyxea</taxon>
        <taxon>Plasmodiophorida</taxon>
        <taxon>Plasmodiophoridae</taxon>
        <taxon>Spongospora</taxon>
    </lineage>
</organism>
<reference evidence="1" key="1">
    <citation type="submission" date="2015-04" db="EMBL/GenBank/DDBJ databases">
        <title>The genome sequence of the plant pathogenic Rhizarian Plasmodiophora brassicae reveals insights in its biotrophic life cycle and the origin of chitin synthesis.</title>
        <authorList>
            <person name="Schwelm A."/>
            <person name="Fogelqvist J."/>
            <person name="Knaust A."/>
            <person name="Julke S."/>
            <person name="Lilja T."/>
            <person name="Dhandapani V."/>
            <person name="Bonilla-Rosso G."/>
            <person name="Karlsson M."/>
            <person name="Shevchenko A."/>
            <person name="Choi S.R."/>
            <person name="Kim H.G."/>
            <person name="Park J.Y."/>
            <person name="Lim Y.P."/>
            <person name="Ludwig-Muller J."/>
            <person name="Dixelius C."/>
        </authorList>
    </citation>
    <scope>NUCLEOTIDE SEQUENCE</scope>
    <source>
        <tissue evidence="1">Potato root galls</tissue>
    </source>
</reference>
<evidence type="ECO:0000313" key="1">
    <source>
        <dbReference type="EMBL" id="CRZ03876.1"/>
    </source>
</evidence>
<dbReference type="AlphaFoldDB" id="A0A0H5QQX5"/>
<name>A0A0H5QQX5_9EUKA</name>